<dbReference type="AlphaFoldDB" id="Q3UZS4"/>
<proteinExistence type="evidence at transcript level"/>
<protein>
    <submittedName>
        <fullName evidence="1">Uncharacterized protein</fullName>
    </submittedName>
</protein>
<organism evidence="1">
    <name type="scientific">Mus musculus</name>
    <name type="common">Mouse</name>
    <dbReference type="NCBI Taxonomy" id="10090"/>
    <lineage>
        <taxon>Eukaryota</taxon>
        <taxon>Metazoa</taxon>
        <taxon>Chordata</taxon>
        <taxon>Craniata</taxon>
        <taxon>Vertebrata</taxon>
        <taxon>Euteleostomi</taxon>
        <taxon>Mammalia</taxon>
        <taxon>Eutheria</taxon>
        <taxon>Euarchontoglires</taxon>
        <taxon>Glires</taxon>
        <taxon>Rodentia</taxon>
        <taxon>Myomorpha</taxon>
        <taxon>Muroidea</taxon>
        <taxon>Muridae</taxon>
        <taxon>Murinae</taxon>
        <taxon>Mus</taxon>
        <taxon>Mus</taxon>
    </lineage>
</organism>
<dbReference type="EMBL" id="AK133679">
    <property type="protein sequence ID" value="BAE21781.1"/>
    <property type="molecule type" value="mRNA"/>
</dbReference>
<reference evidence="1" key="7">
    <citation type="journal article" date="2005" name="Science">
        <title>The Transcriptional Landscape of the Mammalian Genome.</title>
        <authorList>
            <consortium name="The FANTOM Consortium"/>
            <consortium name="Riken Genome Exploration Research Group and Genome Science Group (Genome Network Project Core Group)"/>
        </authorList>
    </citation>
    <scope>NUCLEOTIDE SEQUENCE</scope>
    <source>
        <strain evidence="1">C57BL/6J</strain>
        <tissue evidence="1">Pituitary gland</tissue>
    </source>
</reference>
<reference evidence="1" key="6">
    <citation type="submission" date="2004-03" db="EMBL/GenBank/DDBJ databases">
        <authorList>
            <person name="Arakawa T."/>
            <person name="Carninci P."/>
            <person name="Fukuda S."/>
            <person name="Hashizume W."/>
            <person name="Hayashida K."/>
            <person name="Hori F."/>
            <person name="Iida J."/>
            <person name="Imamura K."/>
            <person name="Imotani K."/>
            <person name="Itoh M."/>
            <person name="Kanagawa S."/>
            <person name="Kawai J."/>
            <person name="Kojima M."/>
            <person name="Konno H."/>
            <person name="Murata M."/>
            <person name="Nakamura M."/>
            <person name="Ninomiya N."/>
            <person name="Nishiyori H."/>
            <person name="Nomura K."/>
            <person name="Ohno M."/>
            <person name="Sakazume N."/>
            <person name="Sano H."/>
            <person name="Sasaki D."/>
            <person name="Shibata K."/>
            <person name="Shiraki T."/>
            <person name="Tagami M."/>
            <person name="Tagami Y."/>
            <person name="Waki K."/>
            <person name="Watahiki A."/>
            <person name="Muramatsu M."/>
            <person name="Hayashizaki Y."/>
        </authorList>
    </citation>
    <scope>NUCLEOTIDE SEQUENCE</scope>
    <source>
        <strain evidence="1">C57BL/6J</strain>
        <tissue evidence="1">Pituitary gland</tissue>
    </source>
</reference>
<dbReference type="PROSITE" id="PS51257">
    <property type="entry name" value="PROKAR_LIPOPROTEIN"/>
    <property type="match status" value="1"/>
</dbReference>
<reference evidence="1" key="8">
    <citation type="journal article" date="2005" name="Science">
        <title>Antisense Transcription in the Mammalian Transcriptome.</title>
        <authorList>
            <consortium name="RIKEN Genome Exploration Research Group and Genome Science Group (Genome Network Project Core Group) and the FANTOM Consortium"/>
        </authorList>
    </citation>
    <scope>NUCLEOTIDE SEQUENCE</scope>
    <source>
        <strain evidence="1">C57BL/6J</strain>
        <tissue evidence="1">Pituitary gland</tissue>
    </source>
</reference>
<name>Q3UZS4_MOUSE</name>
<dbReference type="AGR" id="MGI:5012440"/>
<reference evidence="1" key="3">
    <citation type="journal article" date="2000" name="Genome Res.">
        <title>RIKEN integrated sequence analysis (RISA) system--384-format sequencing pipeline with 384 multicapillary sequencer.</title>
        <authorList>
            <person name="Shibata K."/>
            <person name="Itoh M."/>
            <person name="Aizawa K."/>
            <person name="Nagaoka S."/>
            <person name="Sasaki N."/>
            <person name="Carninci P."/>
            <person name="Konno H."/>
            <person name="Akiyama J."/>
            <person name="Nishi K."/>
            <person name="Kitsunai T."/>
            <person name="Tashiro H."/>
            <person name="Itoh M."/>
            <person name="Sumi N."/>
            <person name="Ishii Y."/>
            <person name="Nakamura S."/>
            <person name="Hazama M."/>
            <person name="Nishine T."/>
            <person name="Harada A."/>
            <person name="Yamamoto R."/>
            <person name="Matsumoto H."/>
            <person name="Sakaguchi S."/>
            <person name="Ikegami T."/>
            <person name="Kashiwagi K."/>
            <person name="Fujiwake S."/>
            <person name="Inoue K."/>
            <person name="Togawa Y."/>
            <person name="Izawa M."/>
            <person name="Ohara E."/>
            <person name="Watahiki M."/>
            <person name="Yoneda Y."/>
            <person name="Ishikawa T."/>
            <person name="Ozawa K."/>
            <person name="Tanaka T."/>
            <person name="Matsuura S."/>
            <person name="Kawai J."/>
            <person name="Okazaki Y."/>
            <person name="Muramatsu M."/>
            <person name="Inoue Y."/>
            <person name="Kira A."/>
            <person name="Hayashizaki Y."/>
        </authorList>
    </citation>
    <scope>NUCLEOTIDE SEQUENCE</scope>
    <source>
        <strain evidence="1">C57BL/6J</strain>
        <tissue evidence="1">Pituitary gland</tissue>
    </source>
</reference>
<reference evidence="1" key="4">
    <citation type="journal article" date="2001" name="Nature">
        <title>Functional annotation of a full-length mouse cDNA collection.</title>
        <authorList>
            <consortium name="The RIKEN Genome Exploration Research Group Phase II Team and the FANTOM Consortium"/>
        </authorList>
    </citation>
    <scope>NUCLEOTIDE SEQUENCE</scope>
    <source>
        <strain evidence="1">C57BL/6J</strain>
        <tissue evidence="1">Pituitary gland</tissue>
    </source>
</reference>
<sequence length="130" mass="14252">MGKPGAVIFFSPSSFSCGGINSVQTSQSNKTVRSNPSHWRGDSVTRVRTKTRCTFCLCVCSSGHILLTKSRVCLAQTPGGMVDSYFTPAAAIWKEILWGKQNVFSDDQVPSFAFQWTADSYISQQCVLLT</sequence>
<evidence type="ECO:0000313" key="1">
    <source>
        <dbReference type="EMBL" id="BAE21781.1"/>
    </source>
</evidence>
<reference evidence="1" key="1">
    <citation type="journal article" date="1999" name="Methods Enzymol.">
        <title>High-efficiency full-length cDNA cloning.</title>
        <authorList>
            <person name="Carninci P."/>
            <person name="Hayashizaki Y."/>
        </authorList>
    </citation>
    <scope>NUCLEOTIDE SEQUENCE</scope>
    <source>
        <strain evidence="1">C57BL/6J</strain>
        <tissue evidence="1">Pituitary gland</tissue>
    </source>
</reference>
<reference evidence="1" key="2">
    <citation type="journal article" date="2000" name="Genome Res.">
        <title>Normalization and subtraction of cap-trapper-selected cDNAs to prepare full-length cDNA libraries for rapid discovery of new genes.</title>
        <authorList>
            <person name="Carninci P."/>
            <person name="Shibata Y."/>
            <person name="Hayatsu N."/>
            <person name="Sugahara Y."/>
            <person name="Shibata K."/>
            <person name="Itoh M."/>
            <person name="Konno H."/>
            <person name="Okazaki Y."/>
            <person name="Muramatsu M."/>
            <person name="Hayashizaki Y."/>
        </authorList>
    </citation>
    <scope>NUCLEOTIDE SEQUENCE</scope>
    <source>
        <strain evidence="1">C57BL/6J</strain>
        <tissue evidence="1">Pituitary gland</tissue>
    </source>
</reference>
<dbReference type="MGI" id="MGI:5012440">
    <property type="gene designation" value="Gm20255"/>
</dbReference>
<evidence type="ECO:0000313" key="2">
    <source>
        <dbReference type="MGI" id="MGI:5012440"/>
    </source>
</evidence>
<reference evidence="1" key="5">
    <citation type="journal article" date="2002" name="Nature">
        <title>Analysis of the mouse transcriptome based on functional annotation of 60,770 full-length cDNAs.</title>
        <authorList>
            <consortium name="The FANTOM Consortium and the RIKEN Genome Exploration Research Group Phase I and II Team"/>
        </authorList>
    </citation>
    <scope>NUCLEOTIDE SEQUENCE</scope>
    <source>
        <strain evidence="1">C57BL/6J</strain>
        <tissue evidence="1">Pituitary gland</tissue>
    </source>
</reference>
<gene>
    <name evidence="2" type="primary">Gm20255</name>
</gene>
<accession>Q3UZS4</accession>